<comment type="subcellular location">
    <subcellularLocation>
        <location evidence="1">Endomembrane system</location>
        <topology evidence="1">Multi-pass membrane protein</topology>
    </subcellularLocation>
</comment>
<dbReference type="EMBL" id="CP013265">
    <property type="protein sequence ID" value="ALR22940.1"/>
    <property type="molecule type" value="Genomic_DNA"/>
</dbReference>
<evidence type="ECO:0000256" key="5">
    <source>
        <dbReference type="SAM" id="Phobius"/>
    </source>
</evidence>
<evidence type="ECO:0000256" key="2">
    <source>
        <dbReference type="ARBA" id="ARBA00022692"/>
    </source>
</evidence>
<accession>A0A0S3F5I9</accession>
<evidence type="ECO:0000313" key="6">
    <source>
        <dbReference type="EMBL" id="ALR22940.1"/>
    </source>
</evidence>
<organism evidence="6 7">
    <name type="scientific">Sphingobium baderi</name>
    <dbReference type="NCBI Taxonomy" id="1332080"/>
    <lineage>
        <taxon>Bacteria</taxon>
        <taxon>Pseudomonadati</taxon>
        <taxon>Pseudomonadota</taxon>
        <taxon>Alphaproteobacteria</taxon>
        <taxon>Sphingomonadales</taxon>
        <taxon>Sphingomonadaceae</taxon>
        <taxon>Sphingobium</taxon>
    </lineage>
</organism>
<dbReference type="PANTHER" id="PTHR12714">
    <property type="entry name" value="PROTEIN-S ISOPRENYLCYSTEINE O-METHYLTRANSFERASE"/>
    <property type="match status" value="1"/>
</dbReference>
<evidence type="ECO:0000313" key="7">
    <source>
        <dbReference type="Proteomes" id="UP000056968"/>
    </source>
</evidence>
<dbReference type="PANTHER" id="PTHR12714:SF9">
    <property type="entry name" value="PROTEIN-S-ISOPRENYLCYSTEINE O-METHYLTRANSFERASE"/>
    <property type="match status" value="1"/>
</dbReference>
<reference evidence="6 7" key="1">
    <citation type="submission" date="2015-11" db="EMBL/GenBank/DDBJ databases">
        <title>A Two-component Flavoprotein Monooxygenase System MeaXY Responsible for para-Hydroxylation of 2-Methyl-6-ethylaniline and 2,6-Diethylaniline in Sphingobium baderi DE-13.</title>
        <authorList>
            <person name="Cheng M."/>
            <person name="Meng Q."/>
            <person name="Yang Y."/>
            <person name="Chu C."/>
            <person name="Yan X."/>
            <person name="He J."/>
            <person name="Li S."/>
        </authorList>
    </citation>
    <scope>NUCLEOTIDE SEQUENCE [LARGE SCALE GENOMIC DNA]</scope>
    <source>
        <strain evidence="6 7">DE-13</strain>
        <plasmid evidence="7">Plasmid pDE1</plasmid>
    </source>
</reference>
<dbReference type="OrthoDB" id="9789029at2"/>
<dbReference type="GO" id="GO:0008168">
    <property type="term" value="F:methyltransferase activity"/>
    <property type="evidence" value="ECO:0007669"/>
    <property type="project" value="UniProtKB-KW"/>
</dbReference>
<keyword evidence="4 5" id="KW-0472">Membrane</keyword>
<feature type="transmembrane region" description="Helical" evidence="5">
    <location>
        <begin position="101"/>
        <end position="125"/>
    </location>
</feature>
<dbReference type="Proteomes" id="UP000056968">
    <property type="component" value="Plasmid pDE1"/>
</dbReference>
<feature type="transmembrane region" description="Helical" evidence="5">
    <location>
        <begin position="6"/>
        <end position="29"/>
    </location>
</feature>
<feature type="transmembrane region" description="Helical" evidence="5">
    <location>
        <begin position="146"/>
        <end position="177"/>
    </location>
</feature>
<name>A0A0S3F5I9_9SPHN</name>
<evidence type="ECO:0000256" key="1">
    <source>
        <dbReference type="ARBA" id="ARBA00004127"/>
    </source>
</evidence>
<dbReference type="Gene3D" id="1.20.120.1630">
    <property type="match status" value="1"/>
</dbReference>
<dbReference type="AlphaFoldDB" id="A0A0S3F5I9"/>
<proteinExistence type="predicted"/>
<dbReference type="GO" id="GO:0032259">
    <property type="term" value="P:methylation"/>
    <property type="evidence" value="ECO:0007669"/>
    <property type="project" value="UniProtKB-KW"/>
</dbReference>
<sequence length="284" mass="32210">MTHADYGYGLWGLALVNAAVFILFAFSFFKPATKRDWRSLGAFSAFIIALFAEMYGFPLTIFVLSGWLQSYFPAVDWWSHDAGHLLEMMFGWRVNPHYGPFHIASFVLIGVGYWLISVAWTALHLSQRKHQLALTGIYARIRHPQYVGFILVMLGFLLQWPTLLTLAMFPVLVVMYIRLARHEEKEALANFGEVYRDYMARVPGFIPNLTIHSRRRRPWRSLTGMADVIAGKVNADVLTGLIIRTSLPDLTAHYCSNPGSTAQSSWEGKFALHGQIRCGADARH</sequence>
<evidence type="ECO:0000256" key="4">
    <source>
        <dbReference type="ARBA" id="ARBA00023136"/>
    </source>
</evidence>
<feature type="transmembrane region" description="Helical" evidence="5">
    <location>
        <begin position="41"/>
        <end position="68"/>
    </location>
</feature>
<dbReference type="InterPro" id="IPR007318">
    <property type="entry name" value="Phopholipid_MeTrfase"/>
</dbReference>
<dbReference type="GO" id="GO:0012505">
    <property type="term" value="C:endomembrane system"/>
    <property type="evidence" value="ECO:0007669"/>
    <property type="project" value="UniProtKB-SubCell"/>
</dbReference>
<protein>
    <submittedName>
        <fullName evidence="6">Isoprenylcysteine carboxyl methyltransferase</fullName>
    </submittedName>
</protein>
<dbReference type="Pfam" id="PF04191">
    <property type="entry name" value="PEMT"/>
    <property type="match status" value="1"/>
</dbReference>
<keyword evidence="6" id="KW-0614">Plasmid</keyword>
<dbReference type="KEGG" id="sbd:ATN00_20835"/>
<keyword evidence="2 5" id="KW-0812">Transmembrane</keyword>
<keyword evidence="3 5" id="KW-1133">Transmembrane helix</keyword>
<evidence type="ECO:0000256" key="3">
    <source>
        <dbReference type="ARBA" id="ARBA00022989"/>
    </source>
</evidence>
<gene>
    <name evidence="6" type="ORF">ATN00_20835</name>
</gene>
<keyword evidence="6" id="KW-0808">Transferase</keyword>
<keyword evidence="6" id="KW-0489">Methyltransferase</keyword>
<geneLocation type="plasmid" evidence="6 7">
    <name>pDE1</name>
</geneLocation>
<keyword evidence="7" id="KW-1185">Reference proteome</keyword>